<keyword evidence="3" id="KW-1185">Reference proteome</keyword>
<dbReference type="RefSeq" id="WP_150032661.1">
    <property type="nucleotide sequence ID" value="NZ_VWSH01000002.1"/>
</dbReference>
<feature type="chain" id="PRO_5024358762" evidence="1">
    <location>
        <begin position="21"/>
        <end position="131"/>
    </location>
</feature>
<dbReference type="InterPro" id="IPR011467">
    <property type="entry name" value="DUF1573"/>
</dbReference>
<dbReference type="EMBL" id="VWSH01000002">
    <property type="protein sequence ID" value="KAA5534982.1"/>
    <property type="molecule type" value="Genomic_DNA"/>
</dbReference>
<dbReference type="InterPro" id="IPR013783">
    <property type="entry name" value="Ig-like_fold"/>
</dbReference>
<comment type="caution">
    <text evidence="2">The sequence shown here is derived from an EMBL/GenBank/DDBJ whole genome shotgun (WGS) entry which is preliminary data.</text>
</comment>
<dbReference type="AlphaFoldDB" id="A0A5M6CLX7"/>
<dbReference type="Pfam" id="PF07610">
    <property type="entry name" value="DUF1573"/>
    <property type="match status" value="1"/>
</dbReference>
<dbReference type="PANTHER" id="PTHR37833:SF1">
    <property type="entry name" value="SIGNAL PEPTIDE PROTEIN"/>
    <property type="match status" value="1"/>
</dbReference>
<keyword evidence="1" id="KW-0732">Signal</keyword>
<dbReference type="Gene3D" id="2.60.40.10">
    <property type="entry name" value="Immunoglobulins"/>
    <property type="match status" value="1"/>
</dbReference>
<reference evidence="2 3" key="1">
    <citation type="submission" date="2019-09" db="EMBL/GenBank/DDBJ databases">
        <title>Genome sequence and assembly of Taibaiella sp.</title>
        <authorList>
            <person name="Chhetri G."/>
        </authorList>
    </citation>
    <scope>NUCLEOTIDE SEQUENCE [LARGE SCALE GENOMIC DNA]</scope>
    <source>
        <strain evidence="2 3">KVB11</strain>
    </source>
</reference>
<dbReference type="Proteomes" id="UP000323632">
    <property type="component" value="Unassembled WGS sequence"/>
</dbReference>
<sequence length="131" mass="14053">MKKILASLILVAFAAIGAHAQAKFEFTAGDSYDFGTVKDGEKVVHVYEFKNVGNQPLMIQKAEAGCSCTSADWTKTPVLPGKTGKVTVTFDSKDKVGPAMKEITIKSNAALPNPNMARYSIFLKGKVVANK</sequence>
<dbReference type="PANTHER" id="PTHR37833">
    <property type="entry name" value="LIPOPROTEIN-RELATED"/>
    <property type="match status" value="1"/>
</dbReference>
<gene>
    <name evidence="2" type="ORF">F0919_10315</name>
</gene>
<evidence type="ECO:0000256" key="1">
    <source>
        <dbReference type="SAM" id="SignalP"/>
    </source>
</evidence>
<protein>
    <submittedName>
        <fullName evidence="2">DUF1573 domain-containing protein</fullName>
    </submittedName>
</protein>
<name>A0A5M6CLX7_9BACT</name>
<organism evidence="2 3">
    <name type="scientific">Taibaiella lutea</name>
    <dbReference type="NCBI Taxonomy" id="2608001"/>
    <lineage>
        <taxon>Bacteria</taxon>
        <taxon>Pseudomonadati</taxon>
        <taxon>Bacteroidota</taxon>
        <taxon>Chitinophagia</taxon>
        <taxon>Chitinophagales</taxon>
        <taxon>Chitinophagaceae</taxon>
        <taxon>Taibaiella</taxon>
    </lineage>
</organism>
<accession>A0A5M6CLX7</accession>
<feature type="signal peptide" evidence="1">
    <location>
        <begin position="1"/>
        <end position="20"/>
    </location>
</feature>
<proteinExistence type="predicted"/>
<evidence type="ECO:0000313" key="2">
    <source>
        <dbReference type="EMBL" id="KAA5534982.1"/>
    </source>
</evidence>
<evidence type="ECO:0000313" key="3">
    <source>
        <dbReference type="Proteomes" id="UP000323632"/>
    </source>
</evidence>